<evidence type="ECO:0000313" key="1">
    <source>
        <dbReference type="EMBL" id="THE63098.1"/>
    </source>
</evidence>
<reference evidence="1 2" key="1">
    <citation type="submission" date="2018-10" db="EMBL/GenBank/DDBJ databases">
        <title>Natronolimnobius sp. XQ-INN 246 isolated from Inner Mongolia Autonomous Region of China.</title>
        <authorList>
            <person name="Xue Q."/>
        </authorList>
    </citation>
    <scope>NUCLEOTIDE SEQUENCE [LARGE SCALE GENOMIC DNA]</scope>
    <source>
        <strain evidence="1 2">XQ-INN 246</strain>
    </source>
</reference>
<keyword evidence="2" id="KW-1185">Reference proteome</keyword>
<comment type="caution">
    <text evidence="1">The sequence shown here is derived from an EMBL/GenBank/DDBJ whole genome shotgun (WGS) entry which is preliminary data.</text>
</comment>
<dbReference type="AlphaFoldDB" id="A0A4S3TKJ8"/>
<dbReference type="Proteomes" id="UP000318864">
    <property type="component" value="Unassembled WGS sequence"/>
</dbReference>
<protein>
    <submittedName>
        <fullName evidence="1">Uncharacterized protein</fullName>
    </submittedName>
</protein>
<organism evidence="1 2">
    <name type="scientific">Salinadaptatus halalkaliphilus</name>
    <dbReference type="NCBI Taxonomy" id="2419781"/>
    <lineage>
        <taxon>Archaea</taxon>
        <taxon>Methanobacteriati</taxon>
        <taxon>Methanobacteriota</taxon>
        <taxon>Stenosarchaea group</taxon>
        <taxon>Halobacteria</taxon>
        <taxon>Halobacteriales</taxon>
        <taxon>Natrialbaceae</taxon>
        <taxon>Salinadaptatus</taxon>
    </lineage>
</organism>
<sequence length="143" mass="16851">MLPEFENDATSTGLWVALEILDRNPAFPRVVVRPVWEFSDRLIELWCLWMATKIERFNDLITIFTHRSFRWFPVANNYFNRFIKVVTTDLVTFARHLGFEIVDNRLGFFFDCPRLFVDTILIVDGVLRGFILSIIESSRQSIS</sequence>
<name>A0A4S3TKJ8_9EURY</name>
<evidence type="ECO:0000313" key="2">
    <source>
        <dbReference type="Proteomes" id="UP000318864"/>
    </source>
</evidence>
<proteinExistence type="predicted"/>
<dbReference type="EMBL" id="RBZW01000072">
    <property type="protein sequence ID" value="THE63098.1"/>
    <property type="molecule type" value="Genomic_DNA"/>
</dbReference>
<gene>
    <name evidence="1" type="ORF">D8Y22_19905</name>
</gene>
<accession>A0A4S3TKJ8</accession>